<reference evidence="2" key="1">
    <citation type="submission" date="2022-10" db="EMBL/GenBank/DDBJ databases">
        <authorList>
            <person name="Yue Y."/>
        </authorList>
    </citation>
    <scope>NUCLEOTIDE SEQUENCE</scope>
    <source>
        <strain evidence="2">Z654</strain>
    </source>
</reference>
<dbReference type="RefSeq" id="WP_263953959.1">
    <property type="nucleotide sequence ID" value="NZ_JAOYFC010000002.1"/>
</dbReference>
<proteinExistence type="predicted"/>
<keyword evidence="1" id="KW-0472">Membrane</keyword>
<organism evidence="2 3">
    <name type="scientific">Halocynthiibacter halioticoli</name>
    <dbReference type="NCBI Taxonomy" id="2986804"/>
    <lineage>
        <taxon>Bacteria</taxon>
        <taxon>Pseudomonadati</taxon>
        <taxon>Pseudomonadota</taxon>
        <taxon>Alphaproteobacteria</taxon>
        <taxon>Rhodobacterales</taxon>
        <taxon>Paracoccaceae</taxon>
        <taxon>Halocynthiibacter</taxon>
    </lineage>
</organism>
<name>A0AAE3LTH3_9RHOB</name>
<accession>A0AAE3LTH3</accession>
<keyword evidence="3" id="KW-1185">Reference proteome</keyword>
<dbReference type="EMBL" id="JAOYFC010000002">
    <property type="protein sequence ID" value="MCV6825131.1"/>
    <property type="molecule type" value="Genomic_DNA"/>
</dbReference>
<evidence type="ECO:0000313" key="3">
    <source>
        <dbReference type="Proteomes" id="UP001208041"/>
    </source>
</evidence>
<evidence type="ECO:0000256" key="1">
    <source>
        <dbReference type="SAM" id="Phobius"/>
    </source>
</evidence>
<keyword evidence="1" id="KW-0812">Transmembrane</keyword>
<dbReference type="Proteomes" id="UP001208041">
    <property type="component" value="Unassembled WGS sequence"/>
</dbReference>
<dbReference type="AlphaFoldDB" id="A0AAE3LTH3"/>
<sequence length="151" mass="16279">MSEPASRLRRTIVNLLLAMLNATLILVALCLYLELRVLQKVDNLTATFAKNLVHVEPLQDSVQVLSSEVAELKTELVALRETPGKLTSAAQEELALRLDSLNEKVTAVKTSFDGVLQNPETLVAEVVNAGADAAVSAIADLRGCTLPENQM</sequence>
<gene>
    <name evidence="2" type="ORF">OH136_11255</name>
</gene>
<evidence type="ECO:0000313" key="2">
    <source>
        <dbReference type="EMBL" id="MCV6825131.1"/>
    </source>
</evidence>
<feature type="transmembrane region" description="Helical" evidence="1">
    <location>
        <begin position="12"/>
        <end position="33"/>
    </location>
</feature>
<comment type="caution">
    <text evidence="2">The sequence shown here is derived from an EMBL/GenBank/DDBJ whole genome shotgun (WGS) entry which is preliminary data.</text>
</comment>
<keyword evidence="1" id="KW-1133">Transmembrane helix</keyword>
<protein>
    <submittedName>
        <fullName evidence="2">Uncharacterized protein</fullName>
    </submittedName>
</protein>